<proteinExistence type="predicted"/>
<protein>
    <submittedName>
        <fullName evidence="1">Uncharacterized protein</fullName>
    </submittedName>
</protein>
<dbReference type="Proteomes" id="UP000604046">
    <property type="component" value="Unassembled WGS sequence"/>
</dbReference>
<dbReference type="SMART" id="SM00209">
    <property type="entry name" value="TSP1"/>
    <property type="match status" value="1"/>
</dbReference>
<dbReference type="EMBL" id="CAJNDS010002821">
    <property type="protein sequence ID" value="CAE7609372.1"/>
    <property type="molecule type" value="Genomic_DNA"/>
</dbReference>
<dbReference type="SUPFAM" id="SSF82895">
    <property type="entry name" value="TSP-1 type 1 repeat"/>
    <property type="match status" value="1"/>
</dbReference>
<dbReference type="Pfam" id="PF00090">
    <property type="entry name" value="TSP_1"/>
    <property type="match status" value="1"/>
</dbReference>
<evidence type="ECO:0000313" key="1">
    <source>
        <dbReference type="EMBL" id="CAE7609372.1"/>
    </source>
</evidence>
<dbReference type="InterPro" id="IPR000884">
    <property type="entry name" value="TSP1_rpt"/>
</dbReference>
<gene>
    <name evidence="1" type="ORF">SNAT2548_LOCUS34639</name>
</gene>
<dbReference type="OrthoDB" id="6090599at2759"/>
<comment type="caution">
    <text evidence="1">The sequence shown here is derived from an EMBL/GenBank/DDBJ whole genome shotgun (WGS) entry which is preliminary data.</text>
</comment>
<dbReference type="Gene3D" id="2.20.100.10">
    <property type="entry name" value="Thrombospondin type-1 (TSP1) repeat"/>
    <property type="match status" value="1"/>
</dbReference>
<organism evidence="1 2">
    <name type="scientific">Symbiodinium natans</name>
    <dbReference type="NCBI Taxonomy" id="878477"/>
    <lineage>
        <taxon>Eukaryota</taxon>
        <taxon>Sar</taxon>
        <taxon>Alveolata</taxon>
        <taxon>Dinophyceae</taxon>
        <taxon>Suessiales</taxon>
        <taxon>Symbiodiniaceae</taxon>
        <taxon>Symbiodinium</taxon>
    </lineage>
</organism>
<dbReference type="InterPro" id="IPR006212">
    <property type="entry name" value="Furin_repeat"/>
</dbReference>
<dbReference type="PROSITE" id="PS50092">
    <property type="entry name" value="TSP1"/>
    <property type="match status" value="1"/>
</dbReference>
<accession>A0A812V1R0</accession>
<dbReference type="InterPro" id="IPR036383">
    <property type="entry name" value="TSP1_rpt_sf"/>
</dbReference>
<evidence type="ECO:0000313" key="2">
    <source>
        <dbReference type="Proteomes" id="UP000604046"/>
    </source>
</evidence>
<reference evidence="1" key="1">
    <citation type="submission" date="2021-02" db="EMBL/GenBank/DDBJ databases">
        <authorList>
            <person name="Dougan E. K."/>
            <person name="Rhodes N."/>
            <person name="Thang M."/>
            <person name="Chan C."/>
        </authorList>
    </citation>
    <scope>NUCLEOTIDE SEQUENCE</scope>
</reference>
<sequence>MAHGHSIKIREQLVHSVNAPAQFSTCSDCCKATPPPKFKLGDEIRTRFWTHKDFKRVRSDDSVMANVIKVTKTDSVRVRLISWPDSTLFNATAGRLKLQEMTGSNKSYDALFQSDKQVDGKNLVHVKYLNKNFGEEDLPSDWVLPEFAGEEQVVPLNWVQTNSTAKVNASQEAECSKLEEEDCRAEPSCGWHAAKESLPCQLGDWADWMPCSVTCGAGTQTRVRAPLTPAYKAACKKEVKKGKLELKSKRFCTERKCDDVAPVCNLRSEEEKKKKKSSGFQGQAFVFLELNTSVEPEKPQPRTLLEPPPSAMGALLELLRSLIEWVQSFALKHGVSNPSDVLPDYHSAQLCTPPTEHTVFAGIGDAEKESNTALEDDPRFIADGPDQLHGYYQIRMDLDPNDNTARGACNKCSEGCSGPRPDDCMECPLHKTLHIDMSGRAVCLDECPECFTLSDDGTCEFDDDSGPQCSHKAAFHPKVMPEDRGDPAACRELDKMKVEAGGSSAVSLLGLGRHPAHARAAGNLSLTSLASYTGQRSHGRRSKKEIHFNKMSIEFAEQANMRRQGSGHGGSVPVEAVDLDSLKRCASTASAQPWGRAKDWSGNWQGMAEAMRPRCDLSMPGVASRSVST</sequence>
<dbReference type="AlphaFoldDB" id="A0A812V1R0"/>
<keyword evidence="2" id="KW-1185">Reference proteome</keyword>
<dbReference type="CDD" id="cd00064">
    <property type="entry name" value="FU"/>
    <property type="match status" value="1"/>
</dbReference>
<name>A0A812V1R0_9DINO</name>